<dbReference type="PANTHER" id="PTHR38454">
    <property type="entry name" value="INTEGRAL MEMBRANE PROTEIN-RELATED"/>
    <property type="match status" value="1"/>
</dbReference>
<feature type="transmembrane region" description="Helical" evidence="1">
    <location>
        <begin position="358"/>
        <end position="377"/>
    </location>
</feature>
<organism evidence="2 3">
    <name type="scientific">Apilactobacillus ozensis DSM 23829 = JCM 17196</name>
    <dbReference type="NCBI Taxonomy" id="1423781"/>
    <lineage>
        <taxon>Bacteria</taxon>
        <taxon>Bacillati</taxon>
        <taxon>Bacillota</taxon>
        <taxon>Bacilli</taxon>
        <taxon>Lactobacillales</taxon>
        <taxon>Lactobacillaceae</taxon>
        <taxon>Apilactobacillus</taxon>
    </lineage>
</organism>
<feature type="transmembrane region" description="Helical" evidence="1">
    <location>
        <begin position="841"/>
        <end position="861"/>
    </location>
</feature>
<keyword evidence="3" id="KW-1185">Reference proteome</keyword>
<keyword evidence="1" id="KW-0812">Transmembrane</keyword>
<dbReference type="Proteomes" id="UP000052012">
    <property type="component" value="Unassembled WGS sequence"/>
</dbReference>
<dbReference type="EMBL" id="AYYQ01000031">
    <property type="protein sequence ID" value="KRM68097.1"/>
    <property type="molecule type" value="Genomic_DNA"/>
</dbReference>
<keyword evidence="1" id="KW-0472">Membrane</keyword>
<gene>
    <name evidence="2" type="ORF">FD06_GL000215</name>
</gene>
<dbReference type="InterPro" id="IPR018580">
    <property type="entry name" value="Uncharacterised_YfhO"/>
</dbReference>
<dbReference type="STRING" id="1423781.FD06_GL000215"/>
<feature type="transmembrane region" description="Helical" evidence="1">
    <location>
        <begin position="330"/>
        <end position="352"/>
    </location>
</feature>
<feature type="transmembrane region" description="Helical" evidence="1">
    <location>
        <begin position="134"/>
        <end position="154"/>
    </location>
</feature>
<evidence type="ECO:0000313" key="3">
    <source>
        <dbReference type="Proteomes" id="UP000052012"/>
    </source>
</evidence>
<dbReference type="OrthoDB" id="9815466at2"/>
<feature type="transmembrane region" description="Helical" evidence="1">
    <location>
        <begin position="389"/>
        <end position="406"/>
    </location>
</feature>
<dbReference type="PANTHER" id="PTHR38454:SF1">
    <property type="entry name" value="INTEGRAL MEMBRANE PROTEIN"/>
    <property type="match status" value="1"/>
</dbReference>
<feature type="transmembrane region" description="Helical" evidence="1">
    <location>
        <begin position="300"/>
        <end position="318"/>
    </location>
</feature>
<feature type="transmembrane region" description="Helical" evidence="1">
    <location>
        <begin position="418"/>
        <end position="436"/>
    </location>
</feature>
<dbReference type="Pfam" id="PF09586">
    <property type="entry name" value="YfhO"/>
    <property type="match status" value="1"/>
</dbReference>
<dbReference type="PATRIC" id="fig|1423781.4.peg.217"/>
<proteinExistence type="predicted"/>
<accession>A0A0R2ALP8</accession>
<feature type="transmembrane region" description="Helical" evidence="1">
    <location>
        <begin position="232"/>
        <end position="252"/>
    </location>
</feature>
<feature type="transmembrane region" description="Helical" evidence="1">
    <location>
        <begin position="161"/>
        <end position="177"/>
    </location>
</feature>
<feature type="transmembrane region" description="Helical" evidence="1">
    <location>
        <begin position="107"/>
        <end position="128"/>
    </location>
</feature>
<evidence type="ECO:0000256" key="1">
    <source>
        <dbReference type="SAM" id="Phobius"/>
    </source>
</evidence>
<feature type="transmembrane region" description="Helical" evidence="1">
    <location>
        <begin position="189"/>
        <end position="220"/>
    </location>
</feature>
<evidence type="ECO:0000313" key="2">
    <source>
        <dbReference type="EMBL" id="KRM68097.1"/>
    </source>
</evidence>
<reference evidence="2 3" key="1">
    <citation type="journal article" date="2015" name="Genome Announc.">
        <title>Expanding the biotechnology potential of lactobacilli through comparative genomics of 213 strains and associated genera.</title>
        <authorList>
            <person name="Sun Z."/>
            <person name="Harris H.M."/>
            <person name="McCann A."/>
            <person name="Guo C."/>
            <person name="Argimon S."/>
            <person name="Zhang W."/>
            <person name="Yang X."/>
            <person name="Jeffery I.B."/>
            <person name="Cooney J.C."/>
            <person name="Kagawa T.F."/>
            <person name="Liu W."/>
            <person name="Song Y."/>
            <person name="Salvetti E."/>
            <person name="Wrobel A."/>
            <person name="Rasinkangas P."/>
            <person name="Parkhill J."/>
            <person name="Rea M.C."/>
            <person name="O'Sullivan O."/>
            <person name="Ritari J."/>
            <person name="Douillard F.P."/>
            <person name="Paul Ross R."/>
            <person name="Yang R."/>
            <person name="Briner A.E."/>
            <person name="Felis G.E."/>
            <person name="de Vos W.M."/>
            <person name="Barrangou R."/>
            <person name="Klaenhammer T.R."/>
            <person name="Caufield P.W."/>
            <person name="Cui Y."/>
            <person name="Zhang H."/>
            <person name="O'Toole P.W."/>
        </authorList>
    </citation>
    <scope>NUCLEOTIDE SEQUENCE [LARGE SCALE GENOMIC DNA]</scope>
    <source>
        <strain evidence="2 3">DSM 23829</strain>
    </source>
</reference>
<sequence length="867" mass="100029">MFKFSQRSLKKAAPILLSFLIPILIMTSYFAYRNMFPFGNSSLLTVDLGQQYVDFFKYYRENLGNWHQMIYSFSNGYGNSMLGTWSYYLMSPLNIVLLFFKASNLNIAILIITLLKYGLSGASFAYLIKKDKNIILSNAYVPIFSSVYALNGWMIANQLNIMWLDGMIFLPIIILGVNKIVEKNNCKTYIIALSLMIIINYYIGYMICIFSLLYFIYYFAIKLGNIQNKLKTVANFIISSIVSGMLSAWILIPTIFEIASSKGSYTINNIKWKFEYFPFDMLGKLFNGTFDFSQMPSGTPNIFVGCVVCIMFIAYFFSKNINLKNKVLTLTLTLILILSMCFEPLDLVWHAMQFPIWYPYRFSFIFCFWMIYIALISWSKTPSNLPVKLFYKISIIILVVLVYIGVNIKKFKYLSLEKYTISLLLVGITIIILIKLNKNSNLFKMLFILITLSDISANVFNSLNSISYVSNTDYTQYNKTVNENVSEIKNYNKGFYRIAKTFFRTKDDPLELNYYGGSTFNSMMSPSEQQFANNIGIPNTSGSVEYSNGTVVTDAILGYRYIIDNPYNNLKMAQKISKRYDLGLYKSEFLYKLQNLYNPYAVSLIFNANKQIISNKNQNNNPILYQNQMLNSIYGNNINIFKKIPFSKVKFNNIKNTDNDISNAILTKKNLLKNGNLRLYYTLPKNSINYLNFSQNMNQKSCEVKINNQNVIIPNNLQNNLVVSVPNTHKGYIDIDIKKSNNLFLQDFNLYSVNINKFKKVMSTIKSNEAHNLIINDDQIKANIKVKNNNLLATTIPYDKNWCLKVDGQSVKTIKWNDNFIAAKVAKGKHTIDFSYQNNKLLLSLIISMISLIITLIYYCIIKKRLK</sequence>
<keyword evidence="1" id="KW-1133">Transmembrane helix</keyword>
<name>A0A0R2ALP8_9LACO</name>
<feature type="transmembrane region" description="Helical" evidence="1">
    <location>
        <begin position="12"/>
        <end position="32"/>
    </location>
</feature>
<comment type="caution">
    <text evidence="2">The sequence shown here is derived from an EMBL/GenBank/DDBJ whole genome shotgun (WGS) entry which is preliminary data.</text>
</comment>
<protein>
    <submittedName>
        <fullName evidence="2">Integral membrane protein</fullName>
    </submittedName>
</protein>
<dbReference type="RefSeq" id="WP_056966426.1">
    <property type="nucleotide sequence ID" value="NZ_AYYQ01000031.1"/>
</dbReference>
<dbReference type="AlphaFoldDB" id="A0A0R2ALP8"/>